<dbReference type="GO" id="GO:0019677">
    <property type="term" value="P:NAD+ catabolic process"/>
    <property type="evidence" value="ECO:0007669"/>
    <property type="project" value="TreeGrafter"/>
</dbReference>
<dbReference type="GO" id="GO:0006742">
    <property type="term" value="P:NADP+ catabolic process"/>
    <property type="evidence" value="ECO:0007669"/>
    <property type="project" value="TreeGrafter"/>
</dbReference>
<evidence type="ECO:0000256" key="4">
    <source>
        <dbReference type="ARBA" id="ARBA00012381"/>
    </source>
</evidence>
<comment type="similarity">
    <text evidence="3">Belongs to the Nudix hydrolase family. NudC subfamily.</text>
</comment>
<evidence type="ECO:0000256" key="5">
    <source>
        <dbReference type="ARBA" id="ARBA00022723"/>
    </source>
</evidence>
<comment type="cofactor">
    <cofactor evidence="1">
        <name>Mg(2+)</name>
        <dbReference type="ChEBI" id="CHEBI:18420"/>
    </cofactor>
</comment>
<keyword evidence="7" id="KW-0460">Magnesium</keyword>
<evidence type="ECO:0000256" key="2">
    <source>
        <dbReference type="ARBA" id="ARBA00001947"/>
    </source>
</evidence>
<comment type="cofactor">
    <cofactor evidence="2">
        <name>Zn(2+)</name>
        <dbReference type="ChEBI" id="CHEBI:29105"/>
    </cofactor>
</comment>
<dbReference type="Pfam" id="PF09296">
    <property type="entry name" value="NUDIX-like"/>
    <property type="match status" value="1"/>
</dbReference>
<reference evidence="12 13" key="1">
    <citation type="submission" date="2019-03" db="EMBL/GenBank/DDBJ databases">
        <title>Rhodobacteraceae bacterium SM1902, a new member of the family Rhodobacteraceae isolated from Yantai.</title>
        <authorList>
            <person name="Sun Y."/>
        </authorList>
    </citation>
    <scope>NUCLEOTIDE SEQUENCE [LARGE SCALE GENOMIC DNA]</scope>
    <source>
        <strain evidence="12 13">SM1902</strain>
    </source>
</reference>
<dbReference type="PRINTS" id="PR00502">
    <property type="entry name" value="NUDIXFAMILY"/>
</dbReference>
<evidence type="ECO:0000313" key="12">
    <source>
        <dbReference type="EMBL" id="TDL85512.1"/>
    </source>
</evidence>
<proteinExistence type="inferred from homology"/>
<dbReference type="NCBIfam" id="NF001299">
    <property type="entry name" value="PRK00241.1"/>
    <property type="match status" value="1"/>
</dbReference>
<sequence>MTSNTSLRSSALGLSAGLTFGGSGLNRHAALRGDDAGLAKALVDPSARVLPLWRDKPLVSGAEQVDGLGWLPMHHPGLDAGLPPIFLGLEDDGAPRFAVDLSAWQPPVPPDGPLDGFLDQSEQVHPDFPVGTRFAELRACMTRLPARDAELAATARALTSWHARHGFCAKCGVATVPAQAGWQRNCPACEAHHFPRTDPVVIMLITSGNSVLVGRSPGWPEGMYSLLAGFVEPGETLEAAVRREVFEEAGIPVGRVDYVVSQPWPFPASLMMACRGEALSRDITVDPVEIEDARWVSREDLLAAHQGTHPDMTAARPGAVARFVLELWLADELSGEPGKGAWA</sequence>
<evidence type="ECO:0000256" key="6">
    <source>
        <dbReference type="ARBA" id="ARBA00022801"/>
    </source>
</evidence>
<evidence type="ECO:0000256" key="3">
    <source>
        <dbReference type="ARBA" id="ARBA00009595"/>
    </source>
</evidence>
<comment type="catalytic activity">
    <reaction evidence="9">
        <text>a 5'-end NAD(+)-phospho-ribonucleoside in mRNA + H2O = a 5'-end phospho-adenosine-phospho-ribonucleoside in mRNA + beta-nicotinamide D-ribonucleotide + 2 H(+)</text>
        <dbReference type="Rhea" id="RHEA:60876"/>
        <dbReference type="Rhea" id="RHEA-COMP:15698"/>
        <dbReference type="Rhea" id="RHEA-COMP:15719"/>
        <dbReference type="ChEBI" id="CHEBI:14649"/>
        <dbReference type="ChEBI" id="CHEBI:15377"/>
        <dbReference type="ChEBI" id="CHEBI:15378"/>
        <dbReference type="ChEBI" id="CHEBI:144029"/>
        <dbReference type="ChEBI" id="CHEBI:144051"/>
    </reaction>
    <physiologicalReaction direction="left-to-right" evidence="9">
        <dbReference type="Rhea" id="RHEA:60877"/>
    </physiologicalReaction>
</comment>
<dbReference type="SUPFAM" id="SSF55811">
    <property type="entry name" value="Nudix"/>
    <property type="match status" value="1"/>
</dbReference>
<dbReference type="AlphaFoldDB" id="A0A4R6APX8"/>
<keyword evidence="13" id="KW-1185">Reference proteome</keyword>
<feature type="domain" description="Nudix hydrolase" evidence="11">
    <location>
        <begin position="195"/>
        <end position="326"/>
    </location>
</feature>
<keyword evidence="6 10" id="KW-0378">Hydrolase</keyword>
<dbReference type="GO" id="GO:0005829">
    <property type="term" value="C:cytosol"/>
    <property type="evidence" value="ECO:0007669"/>
    <property type="project" value="TreeGrafter"/>
</dbReference>
<evidence type="ECO:0000256" key="1">
    <source>
        <dbReference type="ARBA" id="ARBA00001946"/>
    </source>
</evidence>
<dbReference type="Gene3D" id="3.90.79.20">
    <property type="match status" value="1"/>
</dbReference>
<evidence type="ECO:0000256" key="10">
    <source>
        <dbReference type="RuleBase" id="RU003476"/>
    </source>
</evidence>
<dbReference type="Proteomes" id="UP000294562">
    <property type="component" value="Unassembled WGS sequence"/>
</dbReference>
<dbReference type="InterPro" id="IPR000086">
    <property type="entry name" value="NUDIX_hydrolase_dom"/>
</dbReference>
<dbReference type="InterPro" id="IPR015797">
    <property type="entry name" value="NUDIX_hydrolase-like_dom_sf"/>
</dbReference>
<keyword evidence="8" id="KW-0520">NAD</keyword>
<dbReference type="InterPro" id="IPR020084">
    <property type="entry name" value="NUDIX_hydrolase_CS"/>
</dbReference>
<name>A0A4R6APX8_9RHOB</name>
<organism evidence="12 13">
    <name type="scientific">Meridianimarinicoccus aquatilis</name>
    <dbReference type="NCBI Taxonomy" id="2552766"/>
    <lineage>
        <taxon>Bacteria</taxon>
        <taxon>Pseudomonadati</taxon>
        <taxon>Pseudomonadota</taxon>
        <taxon>Alphaproteobacteria</taxon>
        <taxon>Rhodobacterales</taxon>
        <taxon>Paracoccaceae</taxon>
        <taxon>Meridianimarinicoccus</taxon>
    </lineage>
</organism>
<dbReference type="InterPro" id="IPR015375">
    <property type="entry name" value="NADH_PPase-like_N"/>
</dbReference>
<dbReference type="GO" id="GO:0110153">
    <property type="term" value="F:RNA NAD-cap (NMN-forming) hydrolase activity"/>
    <property type="evidence" value="ECO:0007669"/>
    <property type="project" value="RHEA"/>
</dbReference>
<dbReference type="InterPro" id="IPR015376">
    <property type="entry name" value="Znr_NADH_PPase"/>
</dbReference>
<gene>
    <name evidence="12" type="primary">nudC</name>
    <name evidence="12" type="ORF">E2L05_15195</name>
</gene>
<dbReference type="CDD" id="cd03429">
    <property type="entry name" value="NUDIX_NADH_pyrophosphatase_Nudt13"/>
    <property type="match status" value="1"/>
</dbReference>
<dbReference type="Gene3D" id="3.90.79.10">
    <property type="entry name" value="Nucleoside Triphosphate Pyrophosphohydrolase"/>
    <property type="match status" value="1"/>
</dbReference>
<dbReference type="Pfam" id="PF00293">
    <property type="entry name" value="NUDIX"/>
    <property type="match status" value="1"/>
</dbReference>
<dbReference type="InterPro" id="IPR020476">
    <property type="entry name" value="Nudix_hydrolase"/>
</dbReference>
<evidence type="ECO:0000259" key="11">
    <source>
        <dbReference type="PROSITE" id="PS51462"/>
    </source>
</evidence>
<comment type="caution">
    <text evidence="12">The sequence shown here is derived from an EMBL/GenBank/DDBJ whole genome shotgun (WGS) entry which is preliminary data.</text>
</comment>
<evidence type="ECO:0000313" key="13">
    <source>
        <dbReference type="Proteomes" id="UP000294562"/>
    </source>
</evidence>
<dbReference type="PANTHER" id="PTHR42904:SF6">
    <property type="entry name" value="NAD-CAPPED RNA HYDROLASE NUDT12"/>
    <property type="match status" value="1"/>
</dbReference>
<dbReference type="EC" id="3.6.1.22" evidence="4"/>
<evidence type="ECO:0000256" key="7">
    <source>
        <dbReference type="ARBA" id="ARBA00022842"/>
    </source>
</evidence>
<dbReference type="Pfam" id="PF09297">
    <property type="entry name" value="Zn_ribbon_NUD"/>
    <property type="match status" value="1"/>
</dbReference>
<dbReference type="GO" id="GO:0035529">
    <property type="term" value="F:NADH pyrophosphatase activity"/>
    <property type="evidence" value="ECO:0007669"/>
    <property type="project" value="TreeGrafter"/>
</dbReference>
<evidence type="ECO:0000256" key="9">
    <source>
        <dbReference type="ARBA" id="ARBA00023679"/>
    </source>
</evidence>
<dbReference type="RefSeq" id="WP_133343735.1">
    <property type="nucleotide sequence ID" value="NZ_SMZO01000042.1"/>
</dbReference>
<protein>
    <recommendedName>
        <fullName evidence="4">NAD(+) diphosphatase</fullName>
        <ecNumber evidence="4">3.6.1.22</ecNumber>
    </recommendedName>
</protein>
<dbReference type="EMBL" id="SMZO01000042">
    <property type="protein sequence ID" value="TDL85512.1"/>
    <property type="molecule type" value="Genomic_DNA"/>
</dbReference>
<dbReference type="PROSITE" id="PS51462">
    <property type="entry name" value="NUDIX"/>
    <property type="match status" value="1"/>
</dbReference>
<dbReference type="InterPro" id="IPR049734">
    <property type="entry name" value="NudC-like_C"/>
</dbReference>
<dbReference type="GO" id="GO:0046872">
    <property type="term" value="F:metal ion binding"/>
    <property type="evidence" value="ECO:0007669"/>
    <property type="project" value="UniProtKB-KW"/>
</dbReference>
<keyword evidence="5" id="KW-0479">Metal-binding</keyword>
<dbReference type="PROSITE" id="PS00893">
    <property type="entry name" value="NUDIX_BOX"/>
    <property type="match status" value="1"/>
</dbReference>
<dbReference type="OrthoDB" id="9791656at2"/>
<evidence type="ECO:0000256" key="8">
    <source>
        <dbReference type="ARBA" id="ARBA00023027"/>
    </source>
</evidence>
<accession>A0A4R6APX8</accession>
<dbReference type="InterPro" id="IPR050241">
    <property type="entry name" value="NAD-cap_RNA_hydrolase_NudC"/>
</dbReference>
<dbReference type="PANTHER" id="PTHR42904">
    <property type="entry name" value="NUDIX HYDROLASE, NUDC SUBFAMILY"/>
    <property type="match status" value="1"/>
</dbReference>